<dbReference type="InterPro" id="IPR040198">
    <property type="entry name" value="Fido_containing"/>
</dbReference>
<dbReference type="PANTHER" id="PTHR13504:SF38">
    <property type="entry name" value="FIDO DOMAIN-CONTAINING PROTEIN"/>
    <property type="match status" value="1"/>
</dbReference>
<evidence type="ECO:0000313" key="5">
    <source>
        <dbReference type="EMBL" id="GFH42173.1"/>
    </source>
</evidence>
<name>A0A6A0BBX6_9LACT</name>
<dbReference type="Gene3D" id="1.10.3290.10">
    <property type="entry name" value="Fido-like domain"/>
    <property type="match status" value="1"/>
</dbReference>
<sequence length="245" mass="28107">MTIRKKEFLAIAQKTMCLNSEYALDVLIRIAHHSSAIEGNTLSLSDTITILIDEMTPSHSKSLRELYEVANHREAFADLLVQVASLEKLTVQFVKQIQADLVDHIREDKGQFKTQQNAILGSIERLATPAETPFLMTQWVENYDWQLNNLRDRHLIEAIAQSHIEFEKIHPFSDGNGRTGRLLISYATLVTFGVPIVIDKEQQALYIEMIQNRDVMALADMIEKNVTFELERQKMFVYQSSLDVE</sequence>
<feature type="binding site" evidence="2">
    <location>
        <begin position="174"/>
        <end position="181"/>
    </location>
    <ligand>
        <name>ATP</name>
        <dbReference type="ChEBI" id="CHEBI:30616"/>
    </ligand>
</feature>
<reference evidence="5 6" key="1">
    <citation type="submission" date="2020-02" db="EMBL/GenBank/DDBJ databases">
        <title>Draft genome sequence of Lactococcus sp. Hs30E4-3.</title>
        <authorList>
            <person name="Noda S."/>
            <person name="Yuki M."/>
            <person name="Ohkuma M."/>
        </authorList>
    </citation>
    <scope>NUCLEOTIDE SEQUENCE [LARGE SCALE GENOMIC DNA]</scope>
    <source>
        <strain evidence="5 6">Hs30E4-3</strain>
    </source>
</reference>
<protein>
    <recommendedName>
        <fullName evidence="4">Fido domain-containing protein</fullName>
    </recommendedName>
</protein>
<dbReference type="InterPro" id="IPR003812">
    <property type="entry name" value="Fido"/>
</dbReference>
<dbReference type="Pfam" id="PF02661">
    <property type="entry name" value="Fic"/>
    <property type="match status" value="1"/>
</dbReference>
<dbReference type="GO" id="GO:0005524">
    <property type="term" value="F:ATP binding"/>
    <property type="evidence" value="ECO:0007669"/>
    <property type="project" value="UniProtKB-KW"/>
</dbReference>
<gene>
    <name evidence="5" type="ORF">Hs30E_07240</name>
</gene>
<keyword evidence="6" id="KW-1185">Reference proteome</keyword>
<comment type="caution">
    <text evidence="5">The sequence shown here is derived from an EMBL/GenBank/DDBJ whole genome shotgun (WGS) entry which is preliminary data.</text>
</comment>
<evidence type="ECO:0000313" key="6">
    <source>
        <dbReference type="Proteomes" id="UP000480303"/>
    </source>
</evidence>
<evidence type="ECO:0000259" key="4">
    <source>
        <dbReference type="PROSITE" id="PS51459"/>
    </source>
</evidence>
<dbReference type="AlphaFoldDB" id="A0A6A0BBX6"/>
<feature type="site" description="Important for autoinhibition of adenylyltransferase activity" evidence="3">
    <location>
        <position position="38"/>
    </location>
</feature>
<proteinExistence type="predicted"/>
<organism evidence="5 6">
    <name type="scientific">Pseudolactococcus hodotermopsidis</name>
    <dbReference type="NCBI Taxonomy" id="2709157"/>
    <lineage>
        <taxon>Bacteria</taxon>
        <taxon>Bacillati</taxon>
        <taxon>Bacillota</taxon>
        <taxon>Bacilli</taxon>
        <taxon>Lactobacillales</taxon>
        <taxon>Streptococcaceae</taxon>
        <taxon>Pseudolactococcus</taxon>
    </lineage>
</organism>
<dbReference type="PROSITE" id="PS51459">
    <property type="entry name" value="FIDO"/>
    <property type="match status" value="1"/>
</dbReference>
<feature type="domain" description="Fido" evidence="4">
    <location>
        <begin position="89"/>
        <end position="231"/>
    </location>
</feature>
<evidence type="ECO:0000256" key="2">
    <source>
        <dbReference type="PIRSR" id="PIRSR640198-2"/>
    </source>
</evidence>
<accession>A0A6A0BBX6</accession>
<dbReference type="RefSeq" id="WP_172208030.1">
    <property type="nucleotide sequence ID" value="NZ_BLLI01000014.1"/>
</dbReference>
<dbReference type="SUPFAM" id="SSF140931">
    <property type="entry name" value="Fic-like"/>
    <property type="match status" value="1"/>
</dbReference>
<evidence type="ECO:0000256" key="3">
    <source>
        <dbReference type="PIRSR" id="PIRSR640198-3"/>
    </source>
</evidence>
<dbReference type="InterPro" id="IPR036597">
    <property type="entry name" value="Fido-like_dom_sf"/>
</dbReference>
<dbReference type="PANTHER" id="PTHR13504">
    <property type="entry name" value="FIDO DOMAIN-CONTAINING PROTEIN DDB_G0283145"/>
    <property type="match status" value="1"/>
</dbReference>
<evidence type="ECO:0000256" key="1">
    <source>
        <dbReference type="PIRSR" id="PIRSR640198-1"/>
    </source>
</evidence>
<keyword evidence="2" id="KW-0067">ATP-binding</keyword>
<keyword evidence="2" id="KW-0547">Nucleotide-binding</keyword>
<dbReference type="Proteomes" id="UP000480303">
    <property type="component" value="Unassembled WGS sequence"/>
</dbReference>
<dbReference type="EMBL" id="BLLI01000014">
    <property type="protein sequence ID" value="GFH42173.1"/>
    <property type="molecule type" value="Genomic_DNA"/>
</dbReference>
<feature type="active site" evidence="1">
    <location>
        <position position="170"/>
    </location>
</feature>